<accession>A0AB34QV12</accession>
<organism evidence="1 2">
    <name type="scientific">Bacillus pumilus</name>
    <name type="common">Bacillus mesentericus</name>
    <dbReference type="NCBI Taxonomy" id="1408"/>
    <lineage>
        <taxon>Bacteria</taxon>
        <taxon>Bacillati</taxon>
        <taxon>Bacillota</taxon>
        <taxon>Bacilli</taxon>
        <taxon>Bacillales</taxon>
        <taxon>Bacillaceae</taxon>
        <taxon>Bacillus</taxon>
    </lineage>
</organism>
<name>A0AB34QV12_BACPU</name>
<evidence type="ECO:0008006" key="3">
    <source>
        <dbReference type="Google" id="ProtNLM"/>
    </source>
</evidence>
<dbReference type="AlphaFoldDB" id="A0AB34QV12"/>
<evidence type="ECO:0000313" key="2">
    <source>
        <dbReference type="Proteomes" id="UP000031978"/>
    </source>
</evidence>
<sequence>MERWRMREKKVRGMKRKTNEMVTRIEEGTQEFPADIEQGY</sequence>
<evidence type="ECO:0000313" key="1">
    <source>
        <dbReference type="EMBL" id="KIL13659.1"/>
    </source>
</evidence>
<dbReference type="EMBL" id="JXCL01000038">
    <property type="protein sequence ID" value="KIL13659.1"/>
    <property type="molecule type" value="Genomic_DNA"/>
</dbReference>
<comment type="caution">
    <text evidence="1">The sequence shown here is derived from an EMBL/GenBank/DDBJ whole genome shotgun (WGS) entry which is preliminary data.</text>
</comment>
<protein>
    <recommendedName>
        <fullName evidence="3">FbpB family small basic protein</fullName>
    </recommendedName>
</protein>
<dbReference type="Proteomes" id="UP000031978">
    <property type="component" value="Unassembled WGS sequence"/>
</dbReference>
<proteinExistence type="predicted"/>
<reference evidence="1 2" key="1">
    <citation type="submission" date="2014-12" db="EMBL/GenBank/DDBJ databases">
        <title>Draft Genome Sequences of Five Spore-Forming Food Isolates of Bacillus pumilus.</title>
        <authorList>
            <person name="de Jong A."/>
            <person name="van Heel A.J."/>
            <person name="Montalban-Lopez M."/>
            <person name="Krawczyk A.O."/>
            <person name="Berendsen E.M."/>
            <person name="Wells-Bennik M."/>
            <person name="Kuipers O.P."/>
        </authorList>
    </citation>
    <scope>NUCLEOTIDE SEQUENCE [LARGE SCALE GENOMIC DNA]</scope>
    <source>
        <strain evidence="1 2">B4127</strain>
    </source>
</reference>
<gene>
    <name evidence="1" type="ORF">B4127_0671</name>
</gene>